<dbReference type="SUPFAM" id="SSF55874">
    <property type="entry name" value="ATPase domain of HSP90 chaperone/DNA topoisomerase II/histidine kinase"/>
    <property type="match status" value="1"/>
</dbReference>
<dbReference type="PROSITE" id="PS50109">
    <property type="entry name" value="HIS_KIN"/>
    <property type="match status" value="1"/>
</dbReference>
<feature type="domain" description="Histidine kinase" evidence="8">
    <location>
        <begin position="430"/>
        <end position="618"/>
    </location>
</feature>
<keyword evidence="3 7" id="KW-0597">Phosphoprotein</keyword>
<dbReference type="CDD" id="cd00075">
    <property type="entry name" value="HATPase"/>
    <property type="match status" value="1"/>
</dbReference>
<dbReference type="EMBL" id="CP058529">
    <property type="protein sequence ID" value="QLG27815.1"/>
    <property type="molecule type" value="Genomic_DNA"/>
</dbReference>
<dbReference type="GeneID" id="56029114"/>
<dbReference type="SMART" id="SM00388">
    <property type="entry name" value="HisKA"/>
    <property type="match status" value="1"/>
</dbReference>
<evidence type="ECO:0000256" key="1">
    <source>
        <dbReference type="ARBA" id="ARBA00000085"/>
    </source>
</evidence>
<evidence type="ECO:0000259" key="9">
    <source>
        <dbReference type="PROSITE" id="PS50110"/>
    </source>
</evidence>
<evidence type="ECO:0000313" key="13">
    <source>
        <dbReference type="Proteomes" id="UP000509750"/>
    </source>
</evidence>
<dbReference type="GO" id="GO:0000155">
    <property type="term" value="F:phosphorelay sensor kinase activity"/>
    <property type="evidence" value="ECO:0007669"/>
    <property type="project" value="InterPro"/>
</dbReference>
<dbReference type="Proteomes" id="UP000509750">
    <property type="component" value="Chromosome"/>
</dbReference>
<dbReference type="InterPro" id="IPR004358">
    <property type="entry name" value="Sig_transdc_His_kin-like_C"/>
</dbReference>
<dbReference type="SMART" id="SM00387">
    <property type="entry name" value="HATPase_c"/>
    <property type="match status" value="1"/>
</dbReference>
<keyword evidence="5" id="KW-0418">Kinase</keyword>
<dbReference type="InterPro" id="IPR001789">
    <property type="entry name" value="Sig_transdc_resp-reg_receiver"/>
</dbReference>
<dbReference type="InterPro" id="IPR003594">
    <property type="entry name" value="HATPase_dom"/>
</dbReference>
<dbReference type="PANTHER" id="PTHR43711:SF1">
    <property type="entry name" value="HISTIDINE KINASE 1"/>
    <property type="match status" value="1"/>
</dbReference>
<evidence type="ECO:0000259" key="8">
    <source>
        <dbReference type="PROSITE" id="PS50109"/>
    </source>
</evidence>
<dbReference type="RefSeq" id="WP_179169390.1">
    <property type="nucleotide sequence ID" value="NZ_CP058529.1"/>
</dbReference>
<evidence type="ECO:0000259" key="10">
    <source>
        <dbReference type="PROSITE" id="PS50112"/>
    </source>
</evidence>
<dbReference type="InterPro" id="IPR000700">
    <property type="entry name" value="PAS-assoc_C"/>
</dbReference>
<evidence type="ECO:0000256" key="6">
    <source>
        <dbReference type="ARBA" id="ARBA00023012"/>
    </source>
</evidence>
<dbReference type="EC" id="2.7.13.3" evidence="2"/>
<evidence type="ECO:0000256" key="5">
    <source>
        <dbReference type="ARBA" id="ARBA00022777"/>
    </source>
</evidence>
<dbReference type="KEGG" id="halg:HUG10_09735"/>
<dbReference type="SMART" id="SM00065">
    <property type="entry name" value="GAF"/>
    <property type="match status" value="1"/>
</dbReference>
<reference evidence="12 13" key="1">
    <citation type="submission" date="2020-07" db="EMBL/GenBank/DDBJ databases">
        <title>Gai3-2, isolated from salt lake.</title>
        <authorList>
            <person name="Cui H."/>
            <person name="Shi X."/>
        </authorList>
    </citation>
    <scope>NUCLEOTIDE SEQUENCE [LARGE SCALE GENOMIC DNA]</scope>
    <source>
        <strain evidence="12 13">Gai3-2</strain>
    </source>
</reference>
<dbReference type="Gene3D" id="3.30.450.20">
    <property type="entry name" value="PAS domain"/>
    <property type="match status" value="1"/>
</dbReference>
<feature type="domain" description="PAS" evidence="10">
    <location>
        <begin position="140"/>
        <end position="215"/>
    </location>
</feature>
<accession>A0A7D5KLT5</accession>
<dbReference type="Gene3D" id="3.30.565.10">
    <property type="entry name" value="Histidine kinase-like ATPase, C-terminal domain"/>
    <property type="match status" value="1"/>
</dbReference>
<dbReference type="SUPFAM" id="SSF55785">
    <property type="entry name" value="PYP-like sensor domain (PAS domain)"/>
    <property type="match status" value="1"/>
</dbReference>
<keyword evidence="6" id="KW-0902">Two-component regulatory system</keyword>
<dbReference type="SMART" id="SM00448">
    <property type="entry name" value="REC"/>
    <property type="match status" value="1"/>
</dbReference>
<feature type="domain" description="Response regulatory" evidence="9">
    <location>
        <begin position="9"/>
        <end position="125"/>
    </location>
</feature>
<dbReference type="PANTHER" id="PTHR43711">
    <property type="entry name" value="TWO-COMPONENT HISTIDINE KINASE"/>
    <property type="match status" value="1"/>
</dbReference>
<dbReference type="OrthoDB" id="342253at2157"/>
<evidence type="ECO:0000256" key="2">
    <source>
        <dbReference type="ARBA" id="ARBA00012438"/>
    </source>
</evidence>
<dbReference type="CDD" id="cd00130">
    <property type="entry name" value="PAS"/>
    <property type="match status" value="1"/>
</dbReference>
<feature type="modified residue" description="4-aspartylphosphate" evidence="7">
    <location>
        <position position="60"/>
    </location>
</feature>
<dbReference type="Pfam" id="PF08447">
    <property type="entry name" value="PAS_3"/>
    <property type="match status" value="1"/>
</dbReference>
<dbReference type="InterPro" id="IPR003661">
    <property type="entry name" value="HisK_dim/P_dom"/>
</dbReference>
<dbReference type="InterPro" id="IPR005467">
    <property type="entry name" value="His_kinase_dom"/>
</dbReference>
<evidence type="ECO:0000259" key="11">
    <source>
        <dbReference type="PROSITE" id="PS50113"/>
    </source>
</evidence>
<evidence type="ECO:0000256" key="4">
    <source>
        <dbReference type="ARBA" id="ARBA00022679"/>
    </source>
</evidence>
<dbReference type="SUPFAM" id="SSF55781">
    <property type="entry name" value="GAF domain-like"/>
    <property type="match status" value="1"/>
</dbReference>
<dbReference type="InterPro" id="IPR050736">
    <property type="entry name" value="Sensor_HK_Regulatory"/>
</dbReference>
<dbReference type="InterPro" id="IPR011006">
    <property type="entry name" value="CheY-like_superfamily"/>
</dbReference>
<dbReference type="AlphaFoldDB" id="A0A7D5KLT5"/>
<dbReference type="Gene3D" id="3.30.450.40">
    <property type="match status" value="1"/>
</dbReference>
<evidence type="ECO:0000256" key="7">
    <source>
        <dbReference type="PROSITE-ProRule" id="PRU00169"/>
    </source>
</evidence>
<dbReference type="Pfam" id="PF00512">
    <property type="entry name" value="HisKA"/>
    <property type="match status" value="1"/>
</dbReference>
<dbReference type="PROSITE" id="PS50112">
    <property type="entry name" value="PAS"/>
    <property type="match status" value="1"/>
</dbReference>
<dbReference type="CDD" id="cd00082">
    <property type="entry name" value="HisKA"/>
    <property type="match status" value="1"/>
</dbReference>
<dbReference type="PRINTS" id="PR00344">
    <property type="entry name" value="BCTRLSENSOR"/>
</dbReference>
<dbReference type="Gene3D" id="3.40.50.2300">
    <property type="match status" value="1"/>
</dbReference>
<dbReference type="PROSITE" id="PS50113">
    <property type="entry name" value="PAC"/>
    <property type="match status" value="1"/>
</dbReference>
<dbReference type="InterPro" id="IPR000014">
    <property type="entry name" value="PAS"/>
</dbReference>
<dbReference type="Pfam" id="PF13185">
    <property type="entry name" value="GAF_2"/>
    <property type="match status" value="1"/>
</dbReference>
<sequence>MNATAEAIRVLHVDDDPDFSELAATYLEREDQRIEVLTAASTRAALDALDERDVDCVVSDYDMPDLKGIEFLEVVRERHGDLPFVLFTGKGSEEIASEAISAGVTDYLQKGTGTEQYALLANRIRNAVESDRTRRAFEDRNRRLETLISNLPGIVYRCRNAPEWPMEYVAGDCEAITGYTATDLEGGVVLWGTDVMHPADQQGAWDAVQDALDRGEPFETRYRIVTKDGATKRVWERGRGVYSADGELEALEGFITDFTEYAEREDVLKALHGIATEITTDETRDAVCRRTIEAAESVLDFDRCVINLEEDGTLPIVAISDGIPPDGVTTMSADEGIVGRTYRNSESVLTDDVRELEEANPQGPYRAAISVPIGNLGVFQAVSEHVGAFDEGDLELAELLVAHTAQALERLEGERELRQQNERLAGFASVVSHDLRNPLNVAQGRLRMAREERDSDHLAVVARAHDRMQRLIEDLLVLAREGETAIDVETVDLPAAIDESWGHVETKDARLEVEANGVVLADRGRLQQLLENLFRNAIEHGGPDVTVTVADLGTGFSVEDDGPGIPSEHRDRLFEAGYSGTDHGTGFGLAIVERIADAHGWGVTATEGRDGGARFELTGVKRPD</sequence>
<dbReference type="Pfam" id="PF02518">
    <property type="entry name" value="HATPase_c"/>
    <property type="match status" value="1"/>
</dbReference>
<dbReference type="SUPFAM" id="SSF52172">
    <property type="entry name" value="CheY-like"/>
    <property type="match status" value="1"/>
</dbReference>
<organism evidence="12 13">
    <name type="scientific">Halorarum halophilum</name>
    <dbReference type="NCBI Taxonomy" id="2743090"/>
    <lineage>
        <taxon>Archaea</taxon>
        <taxon>Methanobacteriati</taxon>
        <taxon>Methanobacteriota</taxon>
        <taxon>Stenosarchaea group</taxon>
        <taxon>Halobacteria</taxon>
        <taxon>Halobacteriales</taxon>
        <taxon>Haloferacaceae</taxon>
        <taxon>Halorarum</taxon>
    </lineage>
</organism>
<dbReference type="InterPro" id="IPR035965">
    <property type="entry name" value="PAS-like_dom_sf"/>
</dbReference>
<protein>
    <recommendedName>
        <fullName evidence="2">histidine kinase</fullName>
        <ecNumber evidence="2">2.7.13.3</ecNumber>
    </recommendedName>
</protein>
<dbReference type="PROSITE" id="PS50110">
    <property type="entry name" value="RESPONSE_REGULATORY"/>
    <property type="match status" value="1"/>
</dbReference>
<dbReference type="InterPro" id="IPR003018">
    <property type="entry name" value="GAF"/>
</dbReference>
<dbReference type="InterPro" id="IPR013655">
    <property type="entry name" value="PAS_fold_3"/>
</dbReference>
<comment type="catalytic activity">
    <reaction evidence="1">
        <text>ATP + protein L-histidine = ADP + protein N-phospho-L-histidine.</text>
        <dbReference type="EC" id="2.7.13.3"/>
    </reaction>
</comment>
<dbReference type="Pfam" id="PF00072">
    <property type="entry name" value="Response_reg"/>
    <property type="match status" value="1"/>
</dbReference>
<dbReference type="InterPro" id="IPR029016">
    <property type="entry name" value="GAF-like_dom_sf"/>
</dbReference>
<proteinExistence type="predicted"/>
<feature type="domain" description="PAC" evidence="11">
    <location>
        <begin position="218"/>
        <end position="270"/>
    </location>
</feature>
<keyword evidence="13" id="KW-1185">Reference proteome</keyword>
<dbReference type="InterPro" id="IPR036097">
    <property type="entry name" value="HisK_dim/P_sf"/>
</dbReference>
<evidence type="ECO:0000313" key="12">
    <source>
        <dbReference type="EMBL" id="QLG27815.1"/>
    </source>
</evidence>
<dbReference type="InterPro" id="IPR036890">
    <property type="entry name" value="HATPase_C_sf"/>
</dbReference>
<evidence type="ECO:0000256" key="3">
    <source>
        <dbReference type="ARBA" id="ARBA00022553"/>
    </source>
</evidence>
<dbReference type="CDD" id="cd00156">
    <property type="entry name" value="REC"/>
    <property type="match status" value="1"/>
</dbReference>
<name>A0A7D5KLT5_9EURY</name>
<keyword evidence="4" id="KW-0808">Transferase</keyword>
<gene>
    <name evidence="12" type="ORF">HUG10_09735</name>
</gene>
<dbReference type="Gene3D" id="1.10.287.130">
    <property type="match status" value="1"/>
</dbReference>
<dbReference type="SUPFAM" id="SSF47384">
    <property type="entry name" value="Homodimeric domain of signal transducing histidine kinase"/>
    <property type="match status" value="1"/>
</dbReference>